<sequence length="40" mass="4787">MIVARRFLIFRGNDWINKQIIRRSWFIITPGDGNNLIIVE</sequence>
<evidence type="ECO:0000313" key="2">
    <source>
        <dbReference type="Proteomes" id="UP000003692"/>
    </source>
</evidence>
<proteinExistence type="predicted"/>
<dbReference type="AlphaFoldDB" id="D4F4E6"/>
<evidence type="ECO:0000313" key="1">
    <source>
        <dbReference type="EMBL" id="EFE23356.1"/>
    </source>
</evidence>
<organism evidence="1 2">
    <name type="scientific">Edwardsiella tarda ATCC 23685</name>
    <dbReference type="NCBI Taxonomy" id="500638"/>
    <lineage>
        <taxon>Bacteria</taxon>
        <taxon>Pseudomonadati</taxon>
        <taxon>Pseudomonadota</taxon>
        <taxon>Gammaproteobacteria</taxon>
        <taxon>Enterobacterales</taxon>
        <taxon>Hafniaceae</taxon>
        <taxon>Edwardsiella</taxon>
    </lineage>
</organism>
<name>D4F4E6_EDWTA</name>
<accession>D4F4E6</accession>
<protein>
    <submittedName>
        <fullName evidence="1">Uncharacterized protein</fullName>
    </submittedName>
</protein>
<dbReference type="EMBL" id="ADGK01000093">
    <property type="protein sequence ID" value="EFE23356.1"/>
    <property type="molecule type" value="Genomic_DNA"/>
</dbReference>
<gene>
    <name evidence="1" type="ORF">EDWATA_01617</name>
</gene>
<reference evidence="1 2" key="1">
    <citation type="submission" date="2010-02" db="EMBL/GenBank/DDBJ databases">
        <authorList>
            <person name="Weinstock G."/>
            <person name="Sodergren E."/>
            <person name="Clifton S."/>
            <person name="Fulton L."/>
            <person name="Fulton B."/>
            <person name="Courtney L."/>
            <person name="Fronick C."/>
            <person name="Harrison M."/>
            <person name="Strong C."/>
            <person name="Farmer C."/>
            <person name="Delahaunty K."/>
            <person name="Markovic C."/>
            <person name="Hall O."/>
            <person name="Minx P."/>
            <person name="Tomlinson C."/>
            <person name="Mitreva M."/>
            <person name="Nelson J."/>
            <person name="Hou S."/>
            <person name="Wollam A."/>
            <person name="Pepin K.H."/>
            <person name="Johnson M."/>
            <person name="Bhonagiri V."/>
            <person name="Zhang X."/>
            <person name="Suruliraj S."/>
            <person name="Warren W."/>
            <person name="Chinwalla A."/>
            <person name="Mardis E.R."/>
            <person name="Wilson R.K."/>
        </authorList>
    </citation>
    <scope>NUCLEOTIDE SEQUENCE [LARGE SCALE GENOMIC DNA]</scope>
    <source>
        <strain evidence="1 2">ATCC 23685</strain>
    </source>
</reference>
<dbReference type="Proteomes" id="UP000003692">
    <property type="component" value="Unassembled WGS sequence"/>
</dbReference>
<dbReference type="HOGENOM" id="CLU_3288745_0_0_6"/>
<comment type="caution">
    <text evidence="1">The sequence shown here is derived from an EMBL/GenBank/DDBJ whole genome shotgun (WGS) entry which is preliminary data.</text>
</comment>